<dbReference type="Gene3D" id="3.90.79.10">
    <property type="entry name" value="Nucleoside Triphosphate Pyrophosphohydrolase"/>
    <property type="match status" value="1"/>
</dbReference>
<organism evidence="4 5">
    <name type="scientific">Conexibacter arvalis</name>
    <dbReference type="NCBI Taxonomy" id="912552"/>
    <lineage>
        <taxon>Bacteria</taxon>
        <taxon>Bacillati</taxon>
        <taxon>Actinomycetota</taxon>
        <taxon>Thermoleophilia</taxon>
        <taxon>Solirubrobacterales</taxon>
        <taxon>Conexibacteraceae</taxon>
        <taxon>Conexibacter</taxon>
    </lineage>
</organism>
<accession>A0A840I7S1</accession>
<sequence>MSWKALRSRTVYENRWIRVREDAVVRPDGEQGIYGVVEMVQPAVFVVALSALDEVVLVEQERYTTGERSLEVPAGATDGEDPLHAAQRELREETGLVAEDWRPLGRMNALNGIANAPELVFLATGLSSAPEGDERHAEGITAVLRVPFDEVLRKIAGGEIVDGETIAALALAGIALGRFA</sequence>
<dbReference type="CDD" id="cd24161">
    <property type="entry name" value="NUDIX_ADPRase_Ndx2"/>
    <property type="match status" value="1"/>
</dbReference>
<evidence type="ECO:0000313" key="4">
    <source>
        <dbReference type="EMBL" id="MBB4660897.1"/>
    </source>
</evidence>
<dbReference type="SUPFAM" id="SSF55811">
    <property type="entry name" value="Nudix"/>
    <property type="match status" value="1"/>
</dbReference>
<dbReference type="RefSeq" id="WP_183338594.1">
    <property type="nucleotide sequence ID" value="NZ_JACHNU010000001.1"/>
</dbReference>
<evidence type="ECO:0000259" key="3">
    <source>
        <dbReference type="PROSITE" id="PS51462"/>
    </source>
</evidence>
<dbReference type="AlphaFoldDB" id="A0A840I7S1"/>
<keyword evidence="5" id="KW-1185">Reference proteome</keyword>
<dbReference type="EMBL" id="JACHNU010000001">
    <property type="protein sequence ID" value="MBB4660897.1"/>
    <property type="molecule type" value="Genomic_DNA"/>
</dbReference>
<comment type="caution">
    <text evidence="4">The sequence shown here is derived from an EMBL/GenBank/DDBJ whole genome shotgun (WGS) entry which is preliminary data.</text>
</comment>
<gene>
    <name evidence="4" type="ORF">BDZ31_000470</name>
</gene>
<dbReference type="PROSITE" id="PS51462">
    <property type="entry name" value="NUDIX"/>
    <property type="match status" value="1"/>
</dbReference>
<dbReference type="GO" id="GO:0019693">
    <property type="term" value="P:ribose phosphate metabolic process"/>
    <property type="evidence" value="ECO:0007669"/>
    <property type="project" value="TreeGrafter"/>
</dbReference>
<dbReference type="Pfam" id="PF00293">
    <property type="entry name" value="NUDIX"/>
    <property type="match status" value="1"/>
</dbReference>
<proteinExistence type="predicted"/>
<protein>
    <submittedName>
        <fullName evidence="4">8-oxo-dGTP pyrophosphatase MutT (NUDIX family)</fullName>
    </submittedName>
</protein>
<dbReference type="InterPro" id="IPR000086">
    <property type="entry name" value="NUDIX_hydrolase_dom"/>
</dbReference>
<evidence type="ECO:0000256" key="1">
    <source>
        <dbReference type="ARBA" id="ARBA00001946"/>
    </source>
</evidence>
<evidence type="ECO:0000256" key="2">
    <source>
        <dbReference type="ARBA" id="ARBA00022801"/>
    </source>
</evidence>
<dbReference type="GO" id="GO:0016787">
    <property type="term" value="F:hydrolase activity"/>
    <property type="evidence" value="ECO:0007669"/>
    <property type="project" value="UniProtKB-KW"/>
</dbReference>
<dbReference type="PANTHER" id="PTHR11839:SF18">
    <property type="entry name" value="NUDIX HYDROLASE DOMAIN-CONTAINING PROTEIN"/>
    <property type="match status" value="1"/>
</dbReference>
<name>A0A840I7S1_9ACTN</name>
<dbReference type="GO" id="GO:0005829">
    <property type="term" value="C:cytosol"/>
    <property type="evidence" value="ECO:0007669"/>
    <property type="project" value="TreeGrafter"/>
</dbReference>
<dbReference type="Proteomes" id="UP000585272">
    <property type="component" value="Unassembled WGS sequence"/>
</dbReference>
<comment type="cofactor">
    <cofactor evidence="1">
        <name>Mg(2+)</name>
        <dbReference type="ChEBI" id="CHEBI:18420"/>
    </cofactor>
</comment>
<dbReference type="PANTHER" id="PTHR11839">
    <property type="entry name" value="UDP/ADP-SUGAR PYROPHOSPHATASE"/>
    <property type="match status" value="1"/>
</dbReference>
<evidence type="ECO:0000313" key="5">
    <source>
        <dbReference type="Proteomes" id="UP000585272"/>
    </source>
</evidence>
<dbReference type="InterPro" id="IPR015797">
    <property type="entry name" value="NUDIX_hydrolase-like_dom_sf"/>
</dbReference>
<feature type="domain" description="Nudix hydrolase" evidence="3">
    <location>
        <begin position="39"/>
        <end position="168"/>
    </location>
</feature>
<dbReference type="GO" id="GO:0006753">
    <property type="term" value="P:nucleoside phosphate metabolic process"/>
    <property type="evidence" value="ECO:0007669"/>
    <property type="project" value="TreeGrafter"/>
</dbReference>
<keyword evidence="2" id="KW-0378">Hydrolase</keyword>
<reference evidence="4 5" key="1">
    <citation type="submission" date="2020-08" db="EMBL/GenBank/DDBJ databases">
        <title>Genomic Encyclopedia of Archaeal and Bacterial Type Strains, Phase II (KMG-II): from individual species to whole genera.</title>
        <authorList>
            <person name="Goeker M."/>
        </authorList>
    </citation>
    <scope>NUCLEOTIDE SEQUENCE [LARGE SCALE GENOMIC DNA]</scope>
    <source>
        <strain evidence="4 5">DSM 23288</strain>
    </source>
</reference>